<dbReference type="EMBL" id="BARS01002311">
    <property type="protein sequence ID" value="GAF84061.1"/>
    <property type="molecule type" value="Genomic_DNA"/>
</dbReference>
<sequence length="175" mass="18982">ELFMSKLTGAMKMIDYSHHEIHGGGAYTLSQRSAVNAFDIAAPMSFSIVTPNTTRWAHMVISGECNTPAFWELFEDNGVAANFDVAGGVIVNSINRNRNSANASGLLVTTAPVITQATVAALIASEAIAKSSSGGERHEFMLRQNTQYLVRATSYADNNEGSLSLNWYEHTDKSY</sequence>
<dbReference type="AlphaFoldDB" id="X0T9S2"/>
<evidence type="ECO:0000313" key="1">
    <source>
        <dbReference type="EMBL" id="GAF84061.1"/>
    </source>
</evidence>
<protein>
    <submittedName>
        <fullName evidence="1">Uncharacterized protein</fullName>
    </submittedName>
</protein>
<comment type="caution">
    <text evidence="1">The sequence shown here is derived from an EMBL/GenBank/DDBJ whole genome shotgun (WGS) entry which is preliminary data.</text>
</comment>
<feature type="non-terminal residue" evidence="1">
    <location>
        <position position="1"/>
    </location>
</feature>
<gene>
    <name evidence="1" type="ORF">S01H1_04371</name>
</gene>
<name>X0T9S2_9ZZZZ</name>
<accession>X0T9S2</accession>
<proteinExistence type="predicted"/>
<organism evidence="1">
    <name type="scientific">marine sediment metagenome</name>
    <dbReference type="NCBI Taxonomy" id="412755"/>
    <lineage>
        <taxon>unclassified sequences</taxon>
        <taxon>metagenomes</taxon>
        <taxon>ecological metagenomes</taxon>
    </lineage>
</organism>
<reference evidence="1" key="1">
    <citation type="journal article" date="2014" name="Front. Microbiol.">
        <title>High frequency of phylogenetically diverse reductive dehalogenase-homologous genes in deep subseafloor sedimentary metagenomes.</title>
        <authorList>
            <person name="Kawai M."/>
            <person name="Futagami T."/>
            <person name="Toyoda A."/>
            <person name="Takaki Y."/>
            <person name="Nishi S."/>
            <person name="Hori S."/>
            <person name="Arai W."/>
            <person name="Tsubouchi T."/>
            <person name="Morono Y."/>
            <person name="Uchiyama I."/>
            <person name="Ito T."/>
            <person name="Fujiyama A."/>
            <person name="Inagaki F."/>
            <person name="Takami H."/>
        </authorList>
    </citation>
    <scope>NUCLEOTIDE SEQUENCE</scope>
    <source>
        <strain evidence="1">Expedition CK06-06</strain>
    </source>
</reference>